<proteinExistence type="predicted"/>
<sequence length="80" mass="9100">MNKNLNGKMYNTNLEDNKNPSIILHPSSDLFSSSSHHELTASPLHPPTNPPPKFFFSPFLYQWLDEALLHVFLTLASMSM</sequence>
<organism evidence="1 2">
    <name type="scientific">Vigna angularis var. angularis</name>
    <dbReference type="NCBI Taxonomy" id="157739"/>
    <lineage>
        <taxon>Eukaryota</taxon>
        <taxon>Viridiplantae</taxon>
        <taxon>Streptophyta</taxon>
        <taxon>Embryophyta</taxon>
        <taxon>Tracheophyta</taxon>
        <taxon>Spermatophyta</taxon>
        <taxon>Magnoliopsida</taxon>
        <taxon>eudicotyledons</taxon>
        <taxon>Gunneridae</taxon>
        <taxon>Pentapetalae</taxon>
        <taxon>rosids</taxon>
        <taxon>fabids</taxon>
        <taxon>Fabales</taxon>
        <taxon>Fabaceae</taxon>
        <taxon>Papilionoideae</taxon>
        <taxon>50 kb inversion clade</taxon>
        <taxon>NPAAA clade</taxon>
        <taxon>indigoferoid/millettioid clade</taxon>
        <taxon>Phaseoleae</taxon>
        <taxon>Vigna</taxon>
    </lineage>
</organism>
<name>A0A0S3T2E6_PHAAN</name>
<evidence type="ECO:0000313" key="1">
    <source>
        <dbReference type="EMBL" id="BAT99406.1"/>
    </source>
</evidence>
<evidence type="ECO:0000313" key="2">
    <source>
        <dbReference type="Proteomes" id="UP000291084"/>
    </source>
</evidence>
<dbReference type="EMBL" id="AP015043">
    <property type="protein sequence ID" value="BAT99406.1"/>
    <property type="molecule type" value="Genomic_DNA"/>
</dbReference>
<reference evidence="1 2" key="1">
    <citation type="journal article" date="2015" name="Sci. Rep.">
        <title>The power of single molecule real-time sequencing technology in the de novo assembly of a eukaryotic genome.</title>
        <authorList>
            <person name="Sakai H."/>
            <person name="Naito K."/>
            <person name="Ogiso-Tanaka E."/>
            <person name="Takahashi Y."/>
            <person name="Iseki K."/>
            <person name="Muto C."/>
            <person name="Satou K."/>
            <person name="Teruya K."/>
            <person name="Shiroma A."/>
            <person name="Shimoji M."/>
            <person name="Hirano T."/>
            <person name="Itoh T."/>
            <person name="Kaga A."/>
            <person name="Tomooka N."/>
        </authorList>
    </citation>
    <scope>NUCLEOTIDE SEQUENCE [LARGE SCALE GENOMIC DNA]</scope>
    <source>
        <strain evidence="2">cv. Shumari</strain>
    </source>
</reference>
<protein>
    <submittedName>
        <fullName evidence="1">Uncharacterized protein</fullName>
    </submittedName>
</protein>
<dbReference type="Proteomes" id="UP000291084">
    <property type="component" value="Chromosome 10"/>
</dbReference>
<keyword evidence="2" id="KW-1185">Reference proteome</keyword>
<dbReference type="AlphaFoldDB" id="A0A0S3T2E6"/>
<gene>
    <name evidence="1" type="primary">Vigan.10G083600</name>
    <name evidence="1" type="ORF">VIGAN_10083600</name>
</gene>
<accession>A0A0S3T2E6</accession>